<sequence>MTEIIFEFLNKIGFTHPLHPALTHIPMGMVMGAVIFRLASFLPKLRFLAKTGYHCVVLGLLGVFPTAFTGYLDWQHTYMGQWEFLIVLKMILAVILTVVLAIIVITDDPENPKFDKKTLFYIVIVFLAVGLGFSGGELQYG</sequence>
<dbReference type="RefSeq" id="WP_014957030.1">
    <property type="nucleotide sequence ID" value="NZ_FNLL01000007.1"/>
</dbReference>
<accession>A0A1H2HSH3</accession>
<keyword evidence="1" id="KW-1133">Transmembrane helix</keyword>
<feature type="transmembrane region" description="Helical" evidence="1">
    <location>
        <begin position="118"/>
        <end position="136"/>
    </location>
</feature>
<dbReference type="Proteomes" id="UP000199608">
    <property type="component" value="Unassembled WGS sequence"/>
</dbReference>
<proteinExistence type="predicted"/>
<gene>
    <name evidence="3" type="ORF">SAMN04487931_10713</name>
</gene>
<feature type="transmembrane region" description="Helical" evidence="1">
    <location>
        <begin position="51"/>
        <end position="72"/>
    </location>
</feature>
<evidence type="ECO:0000256" key="1">
    <source>
        <dbReference type="SAM" id="Phobius"/>
    </source>
</evidence>
<dbReference type="InterPro" id="IPR019251">
    <property type="entry name" value="DUF2231_TM"/>
</dbReference>
<dbReference type="AlphaFoldDB" id="A0A1H2HSH3"/>
<name>A0A1H2HSH3_9BACT</name>
<feature type="domain" description="DUF2231" evidence="2">
    <location>
        <begin position="16"/>
        <end position="140"/>
    </location>
</feature>
<keyword evidence="4" id="KW-1185">Reference proteome</keyword>
<evidence type="ECO:0000313" key="4">
    <source>
        <dbReference type="Proteomes" id="UP000199608"/>
    </source>
</evidence>
<keyword evidence="1" id="KW-0472">Membrane</keyword>
<keyword evidence="1" id="KW-0812">Transmembrane</keyword>
<dbReference type="Pfam" id="PF09990">
    <property type="entry name" value="DUF2231"/>
    <property type="match status" value="1"/>
</dbReference>
<dbReference type="EMBL" id="FNLL01000007">
    <property type="protein sequence ID" value="SDU34666.1"/>
    <property type="molecule type" value="Genomic_DNA"/>
</dbReference>
<organism evidence="3 4">
    <name type="scientific">Desulfobacula phenolica</name>
    <dbReference type="NCBI Taxonomy" id="90732"/>
    <lineage>
        <taxon>Bacteria</taxon>
        <taxon>Pseudomonadati</taxon>
        <taxon>Thermodesulfobacteriota</taxon>
        <taxon>Desulfobacteria</taxon>
        <taxon>Desulfobacterales</taxon>
        <taxon>Desulfobacteraceae</taxon>
        <taxon>Desulfobacula</taxon>
    </lineage>
</organism>
<evidence type="ECO:0000313" key="3">
    <source>
        <dbReference type="EMBL" id="SDU34666.1"/>
    </source>
</evidence>
<feature type="transmembrane region" description="Helical" evidence="1">
    <location>
        <begin position="21"/>
        <end position="39"/>
    </location>
</feature>
<reference evidence="4" key="1">
    <citation type="submission" date="2016-10" db="EMBL/GenBank/DDBJ databases">
        <authorList>
            <person name="Varghese N."/>
            <person name="Submissions S."/>
        </authorList>
    </citation>
    <scope>NUCLEOTIDE SEQUENCE [LARGE SCALE GENOMIC DNA]</scope>
    <source>
        <strain evidence="4">DSM 3384</strain>
    </source>
</reference>
<evidence type="ECO:0000259" key="2">
    <source>
        <dbReference type="Pfam" id="PF09990"/>
    </source>
</evidence>
<feature type="transmembrane region" description="Helical" evidence="1">
    <location>
        <begin position="84"/>
        <end position="106"/>
    </location>
</feature>
<protein>
    <submittedName>
        <fullName evidence="3">Uncharacterized membrane protein</fullName>
    </submittedName>
</protein>